<evidence type="ECO:0000256" key="1">
    <source>
        <dbReference type="ARBA" id="ARBA00023015"/>
    </source>
</evidence>
<dbReference type="Pfam" id="PF02365">
    <property type="entry name" value="NAM"/>
    <property type="match status" value="1"/>
</dbReference>
<evidence type="ECO:0000313" key="5">
    <source>
        <dbReference type="EMBL" id="CAK9867231.1"/>
    </source>
</evidence>
<evidence type="ECO:0000256" key="2">
    <source>
        <dbReference type="ARBA" id="ARBA00023163"/>
    </source>
</evidence>
<dbReference type="InterPro" id="IPR003441">
    <property type="entry name" value="NAC-dom"/>
</dbReference>
<dbReference type="InterPro" id="IPR036093">
    <property type="entry name" value="NAC_dom_sf"/>
</dbReference>
<name>A0ABP1AXI3_9BRYO</name>
<reference evidence="5" key="1">
    <citation type="submission" date="2024-03" db="EMBL/GenBank/DDBJ databases">
        <authorList>
            <consortium name="ELIXIR-Norway"/>
            <consortium name="Elixir Norway"/>
        </authorList>
    </citation>
    <scope>NUCLEOTIDE SEQUENCE</scope>
</reference>
<dbReference type="InterPro" id="IPR044799">
    <property type="entry name" value="SOG1-like"/>
</dbReference>
<dbReference type="EMBL" id="OZ023718">
    <property type="protein sequence ID" value="CAK9867231.1"/>
    <property type="molecule type" value="Genomic_DNA"/>
</dbReference>
<dbReference type="PANTHER" id="PTHR31079">
    <property type="entry name" value="NAC DOMAIN-CONTAINING PROTEIN 73"/>
    <property type="match status" value="1"/>
</dbReference>
<dbReference type="PANTHER" id="PTHR31079:SF20">
    <property type="entry name" value="NAC DOMAIN-CONTAINING PROTEIN 10"/>
    <property type="match status" value="1"/>
</dbReference>
<keyword evidence="3" id="KW-0539">Nucleus</keyword>
<feature type="domain" description="NAC" evidence="4">
    <location>
        <begin position="48"/>
        <end position="217"/>
    </location>
</feature>
<accession>A0ABP1AXI3</accession>
<organism evidence="5 6">
    <name type="scientific">Sphagnum jensenii</name>
    <dbReference type="NCBI Taxonomy" id="128206"/>
    <lineage>
        <taxon>Eukaryota</taxon>
        <taxon>Viridiplantae</taxon>
        <taxon>Streptophyta</taxon>
        <taxon>Embryophyta</taxon>
        <taxon>Bryophyta</taxon>
        <taxon>Sphagnophytina</taxon>
        <taxon>Sphagnopsida</taxon>
        <taxon>Sphagnales</taxon>
        <taxon>Sphagnaceae</taxon>
        <taxon>Sphagnum</taxon>
    </lineage>
</organism>
<keyword evidence="6" id="KW-1185">Reference proteome</keyword>
<dbReference type="PROSITE" id="PS51005">
    <property type="entry name" value="NAC"/>
    <property type="match status" value="1"/>
</dbReference>
<proteinExistence type="predicted"/>
<dbReference type="Gene3D" id="2.170.150.80">
    <property type="entry name" value="NAC domain"/>
    <property type="match status" value="1"/>
</dbReference>
<protein>
    <recommendedName>
        <fullName evidence="4">NAC domain-containing protein</fullName>
    </recommendedName>
</protein>
<dbReference type="Proteomes" id="UP001497522">
    <property type="component" value="Chromosome 17"/>
</dbReference>
<sequence length="552" mass="61579">MQMSIWSVEDDHFLVKMHYASSCDNEYLCPTCGQTVGQLKVRVDWTVLPPGVRFNPSDEELLEHLLAKVGGCGSAKEHPLIDDFIMTLDKEDGICRTHPENLPGVKKDGSACHYFYRPSMAYTTGTRKRRKIQTEYGIQGDLPCQGEEVRWHKTGKTRPILQDGVIQGFKKIMVLYRTSLGKKSKNVKTNWVMHQYHLGKHEEERDGEIVVCKVFLQKQPRRSTGSPAPGHGQKMVLLSSIDDQDDDLGSEPASESNSGFQELLLPSPGFKSVNVDSPISVSGVTREILPTTPKLYARSARLQGNHSKAEPTESTIPGIISLAQSFEQHDARLAIQHKPESFVEVMKSNANDTPDNSFGGHHGSPKAFKEVPAAGTLAPNKIVNLVEVQLPTSILLPATEHIMVDTHDSIVAGNLLLTYCELPGEVESFQTIINLDDEDQLPCWEAINPEGQAVSVEESDLNDCDHERLAFQVHCSERINAANRPLLQKALSFGDHKWQRHCHDAFDHVCHILDDQEIDETIHEVDPALHNIVLDTPPDMFEYPNVSSSNRK</sequence>
<evidence type="ECO:0000259" key="4">
    <source>
        <dbReference type="PROSITE" id="PS51005"/>
    </source>
</evidence>
<dbReference type="SUPFAM" id="SSF101941">
    <property type="entry name" value="NAC domain"/>
    <property type="match status" value="1"/>
</dbReference>
<gene>
    <name evidence="5" type="ORF">CSSPJE1EN2_LOCUS10226</name>
</gene>
<keyword evidence="2" id="KW-0804">Transcription</keyword>
<evidence type="ECO:0000313" key="6">
    <source>
        <dbReference type="Proteomes" id="UP001497522"/>
    </source>
</evidence>
<evidence type="ECO:0000256" key="3">
    <source>
        <dbReference type="ARBA" id="ARBA00023242"/>
    </source>
</evidence>
<keyword evidence="1" id="KW-0805">Transcription regulation</keyword>